<dbReference type="Gene3D" id="2.60.40.150">
    <property type="entry name" value="C2 domain"/>
    <property type="match status" value="1"/>
</dbReference>
<dbReference type="PANTHER" id="PTHR22625:SF70">
    <property type="entry name" value="PLEXIN A, ISOFORM A"/>
    <property type="match status" value="1"/>
</dbReference>
<evidence type="ECO:0000256" key="1">
    <source>
        <dbReference type="SAM" id="MobiDB-lite"/>
    </source>
</evidence>
<feature type="compositionally biased region" description="Basic and acidic residues" evidence="1">
    <location>
        <begin position="3357"/>
        <end position="3366"/>
    </location>
</feature>
<dbReference type="SUPFAM" id="SSF81296">
    <property type="entry name" value="E set domains"/>
    <property type="match status" value="2"/>
</dbReference>
<dbReference type="CDD" id="cd00603">
    <property type="entry name" value="IPT_PCSR"/>
    <property type="match status" value="1"/>
</dbReference>
<reference evidence="4" key="1">
    <citation type="submission" date="2017-03" db="EMBL/GenBank/DDBJ databases">
        <title>Phytopthora megakarya and P. palmivora, two closely related causual agents of cacao black pod achieved similar genome size and gene model numbers by different mechanisms.</title>
        <authorList>
            <person name="Ali S."/>
            <person name="Shao J."/>
            <person name="Larry D.J."/>
            <person name="Kronmiller B."/>
            <person name="Shen D."/>
            <person name="Strem M.D."/>
            <person name="Melnick R.L."/>
            <person name="Guiltinan M.J."/>
            <person name="Tyler B.M."/>
            <person name="Meinhardt L.W."/>
            <person name="Bailey B.A."/>
        </authorList>
    </citation>
    <scope>NUCLEOTIDE SEQUENCE [LARGE SCALE GENOMIC DNA]</scope>
    <source>
        <strain evidence="4">zdho120</strain>
    </source>
</reference>
<dbReference type="InterPro" id="IPR013783">
    <property type="entry name" value="Ig-like_fold"/>
</dbReference>
<dbReference type="GO" id="GO:0017154">
    <property type="term" value="F:semaphorin receptor activity"/>
    <property type="evidence" value="ECO:0007669"/>
    <property type="project" value="InterPro"/>
</dbReference>
<accession>A0A225WS43</accession>
<evidence type="ECO:0000259" key="2">
    <source>
        <dbReference type="PROSITE" id="PS50004"/>
    </source>
</evidence>
<dbReference type="InterPro" id="IPR002909">
    <property type="entry name" value="IPT_dom"/>
</dbReference>
<feature type="region of interest" description="Disordered" evidence="1">
    <location>
        <begin position="1724"/>
        <end position="1750"/>
    </location>
</feature>
<dbReference type="PANTHER" id="PTHR22625">
    <property type="entry name" value="PLEXIN"/>
    <property type="match status" value="1"/>
</dbReference>
<gene>
    <name evidence="3" type="ORF">PHMEG_0005665</name>
</gene>
<dbReference type="Pfam" id="PF00168">
    <property type="entry name" value="C2"/>
    <property type="match status" value="1"/>
</dbReference>
<keyword evidence="4" id="KW-1185">Reference proteome</keyword>
<evidence type="ECO:0000313" key="4">
    <source>
        <dbReference type="Proteomes" id="UP000198211"/>
    </source>
</evidence>
<sequence>MASPAVLCTMTLNILQLPAPILHPAICKGGQTQLNVLEELSALPVFVRVRQTSERTGGVSEQTRAGKWKLSSVGIYEVEFEAVTMGFGAASVGLSLNRVDFFHCRSDASPEAYGYRVNRDVILRALEPACISVTSGQVTEMRLMGDGFVDTGDIVVALLQKELPVQLNEGDTAPKKAAKEIQVAQLNATYYGKNEVRCMVPANLQFGCTSFCISLNGGRQFGQARIIGLLYRDRMLKEIIPESSSLAGGTPVMLRYACLTLDGIDAFYQLQRLHPPRRIRVRFQPVSYSNVDGDSALAKVVTAEASPETPGILHCKTPSFLEDLTVLNGMRPAEASGSDGEKTPYIWKFTVAVELGEDSFHGALRFSFYLPPVIRSLTQHHGPSTGDTCVKLRMKHKVPSRIKLLVRFSTLDFTKSTTYVISCHTPPWLDELTGNLDEVPHLTIVQVSFDAGVTFFPAIDEPPTATHSNPLAKDLSYLYFLYYPPPIVHTAIPLSADILGGSYIRFRGENLVDHGAKASVIFQSTSMSRKVDAFIEKGELRCCAPQFNVGLARVFVSLNSEQYKLCELYDPETKAPLEFIFYSSPIVTQISPQCASVRQSSELKIFGTNLVETERIKVRVRFPANAHGSSRRLLYKDVPGTARDGVITAITPIFPDEYAGQNAHVDVALNGTDFSGACVPLHYFLKYKITRVDPPLGAFEVPVTLKAFLLPAIVTDKVFVRIRLEANNVEHETSEIQELIVVHGPVEACSWTATNVEFMIPPLSTLVDNLSRLITLLLDVSFDGVHFHGVGDLREHYQVYNMPQLTSATPLFGLSDRETKVVAHGVHMKSDDVVKLKLFLESTIVDNPKAKVKGRRRAAPVPFVTVTAEVNVKRQRLSWTCPSLIQLRASPDREFAPLVAAAPVITNGIPDRRTQNDVVGGMLLAERVIIQISVVEGQPTPLPFVFRYYRAPALVDMNPRVGYACSGSLVSFEFAERIATPTVDFRFGESLPMSGRIRDERFVECFSPELTAGSHNISVSFNEQHFEPVVLVERHIERPTNNKLGSSCAATFQAFALPVFVLPPARRERVYAFGSISGGTIVVIKGKGFVPDTKIYVRFVSEFNDAFEGKTSIIVSAKVVDDETIKCISPPSRRLGRTALHVSYNLQQFSDSTCFFEYHAPTRYVPHGTLCGPISGQAHLKLFVEDSKGLPSFTQLLECVVRFESEKKDQDNFFTVDVDAQYDPDTRILSCISPSWSSNELVSLQVSLSRGDGELFEDTRIKFLFYDPPDGVIKIEPAAGPITGGTEVLVWCGSIVETGEMTVSIQLYTTKDPSSAPLSNSPSKQSARTIIVRGDIVGEAVKFVAPRVEGPCTAVLSISLNGINYTSTQSPLHFMYYVEPILRRINPGWAAVEGANDDLVIEGEHIRDFGCELLVRFVLQDEKQPDENGIVVRAQFISNSTVLATGDGALLCVFPAASPGFYELEVSLNGQQFSHSLYVSKTFGNLSGTACTALLPFRYFSSPFCLATATGPAAGGSTVVLFLGGKILKMLSRESKCQVQFSPVRGLDRILRLPSSNPTSGISPIKGSPIVAPETICMVGEIDHVKARVACRAPLLRVGCVSVVDILLPNGSGISSACQLFGLRQSEREKYYSYESPSITEIAPTCGPTSGGTQLVIEGANILDTAQIFVRFRSSVNERECVLVPARYSRIFPGGSASASPLIICNTPSVEFIDKTTSCGVDSAMQSTSYLPPQSQPSSRARDGATAGKARTQTYQMLAEQSLKVQRASVAHGGIDCELTGLDTLRITRPSFKATPRGNAETTEGGVTVLVDFTLNAGEQFIAHSVRFHYYQDIEPRQVKWSPRHLPIQCLSGRQATDSRLLTVSLPKTFKLMDYPERVCFRFDGIDFHSFVAKRRSSSIVLHETDSRTELVIRNPPKIQKQSTMRRPSTYFQNSTMYEGEDLSMSQPITPRSERGGTSLSSRRAAFGADGMLMTVPATPDADSPHPATAGSSPCFVGKVINSNEVTCSVPEFSSPGAVKVFFSLNAQEFVCLGELLFHSMMTIREEFHRTTFRFCSNVGGSPFALQCSPSTVLNYLASEDVTTAEKKHVQIRNLGLRKSGRPLAKEPFQRWKTRSFHTAQVFLVPANAKLLQRTMVSATRVDNQHEAEKIVPDDGGCCAFDMSNWSEEMLLSVALPASCGYSSYSSVIKPGKCSLRCDVCYMCIRFSAISNDIPNNTSIQDEANIQVLVSDSNGIQICLCGPPVESAVWILSKTTASQPYTVPVTFVFTSTDSTRSITTSSRARLILSDSDNLQTLLACSLSPPIRNGPTVTLECSMPPLSLNGPATLTVNCGGVIFSNSVMVQCYDPRSWRVIALSPPCGQLPISQKSKESQELMTFRIKGEHFVENRKIIVRVSDKDRYFLAPGKIDQVHMLSLRIAAVKNLRHLLQPLGIVPQGPNAGSTGASTHKKDDNKYLSSIVGGTTAGGSVVALSTWSTFVFTLRIECGDQKLYASCRETSVLSAIAPGSVLSWEEEFEVRVASDRRTPLLLTAELSEPSLPKPLELAQAWVPLNGIQEGSSEIRRYTAKFEEHFKRGNFVGSEAVGISSAATEVDLLLQLSPLMLHTDYIVAQVPYPLLQELAPQFVGVQVSSGDGFYSAPHSFVIYKSPTVTKTTPNVLPRSAGGDIVVSGTGFVNSSRVCVRLFAFKKNHFKNNEEEQRALATINRVKKFQRTKSTNDGFFPYFSRDVEGTFISSTSLKFRMPSYLTSYNVYYSISFDGRSFSETTPVSSVLLFSVNAVTPKGGPISGNTYTTLYGTNIESCLSQRSGRTSIVRVTWKRGARDLEHVIVPGEFYPHEDAIYFYSPQSKFGLHSIAVNVELALVNLNSSGADMIPRFSRDEVSFVMYKTPTIKSVAPLTALVPGLSTTEIIVQGFEEKAVSNLKLEPKFRFKRRGQMQLSDAFLVSESRFDCVVPRFNVTNAAATDLPLSVLSGFSPIQKHRTGGNQGALSPRRSNTQPKLWTRTAGIFVVLLGARNLRASKKNACNPFAVVYVGKTQLKSTRKDGMFSPVWNELFDFEWASGSAAFNLPTVRVVFENQLTADQSESLGHVELKFPITEKQLQPFSLRAWLPLRRIRGKYARKEDEVAKSRKTVLVPAAASVLSLGEVELAIAFVPPLAPPKKHKTVLRSSIISVMSTQPPLKQTPGSNRRESGQVMTLSRKEKLLRAFRQRGAPVSLVPTELTVELALNGQDFWSVAPSSCYSVLTPIVIDVEPKFICIDGGSLLHISGNNFINSSCLRVAFAVLTDDGITQTLGSERTVVVEAKYRSSTSLVCTAPSLLHLASEASYVNIYVSLNGTDFDSIALPRHLTQLNDPSERPVSVDDRVEENDETVNEEPLRKSPLKNTESDNAVTLVCDQYVIDCKKLISWSRAEFGGVKAGNLASTRLTSTGGHGNFLLVPQIRVYWAPKITRVRPTDGVYTSHLTFEGKNFTNTGIAIGKLCRLFF</sequence>
<dbReference type="PROSITE" id="PS50004">
    <property type="entry name" value="C2"/>
    <property type="match status" value="1"/>
</dbReference>
<feature type="region of interest" description="Disordered" evidence="1">
    <location>
        <begin position="3356"/>
        <end position="3386"/>
    </location>
</feature>
<evidence type="ECO:0000313" key="3">
    <source>
        <dbReference type="EMBL" id="OWZ19988.1"/>
    </source>
</evidence>
<dbReference type="Proteomes" id="UP000198211">
    <property type="component" value="Unassembled WGS sequence"/>
</dbReference>
<name>A0A225WS43_9STRA</name>
<comment type="caution">
    <text evidence="3">The sequence shown here is derived from an EMBL/GenBank/DDBJ whole genome shotgun (WGS) entry which is preliminary data.</text>
</comment>
<feature type="compositionally biased region" description="Polar residues" evidence="1">
    <location>
        <begin position="1724"/>
        <end position="1739"/>
    </location>
</feature>
<dbReference type="Gene3D" id="2.60.40.10">
    <property type="entry name" value="Immunoglobulins"/>
    <property type="match status" value="3"/>
</dbReference>
<dbReference type="InterPro" id="IPR014756">
    <property type="entry name" value="Ig_E-set"/>
</dbReference>
<dbReference type="CDD" id="cd00030">
    <property type="entry name" value="C2"/>
    <property type="match status" value="1"/>
</dbReference>
<feature type="compositionally biased region" description="Acidic residues" evidence="1">
    <location>
        <begin position="3367"/>
        <end position="3376"/>
    </location>
</feature>
<dbReference type="STRING" id="4795.A0A225WS43"/>
<dbReference type="InterPro" id="IPR035892">
    <property type="entry name" value="C2_domain_sf"/>
</dbReference>
<dbReference type="OrthoDB" id="125363at2759"/>
<dbReference type="InterPro" id="IPR031148">
    <property type="entry name" value="Plexin"/>
</dbReference>
<dbReference type="SUPFAM" id="SSF49562">
    <property type="entry name" value="C2 domain (Calcium/lipid-binding domain, CaLB)"/>
    <property type="match status" value="1"/>
</dbReference>
<feature type="domain" description="C2" evidence="2">
    <location>
        <begin position="2983"/>
        <end position="3112"/>
    </location>
</feature>
<protein>
    <recommendedName>
        <fullName evidence="2">C2 domain-containing protein</fullName>
    </recommendedName>
</protein>
<dbReference type="InterPro" id="IPR000008">
    <property type="entry name" value="C2_dom"/>
</dbReference>
<organism evidence="3 4">
    <name type="scientific">Phytophthora megakarya</name>
    <dbReference type="NCBI Taxonomy" id="4795"/>
    <lineage>
        <taxon>Eukaryota</taxon>
        <taxon>Sar</taxon>
        <taxon>Stramenopiles</taxon>
        <taxon>Oomycota</taxon>
        <taxon>Peronosporomycetes</taxon>
        <taxon>Peronosporales</taxon>
        <taxon>Peronosporaceae</taxon>
        <taxon>Phytophthora</taxon>
    </lineage>
</organism>
<dbReference type="SMART" id="SM00429">
    <property type="entry name" value="IPT"/>
    <property type="match status" value="4"/>
</dbReference>
<proteinExistence type="predicted"/>
<dbReference type="EMBL" id="NBNE01000374">
    <property type="protein sequence ID" value="OWZ19988.1"/>
    <property type="molecule type" value="Genomic_DNA"/>
</dbReference>
<dbReference type="CDD" id="cd00102">
    <property type="entry name" value="IPT"/>
    <property type="match status" value="2"/>
</dbReference>
<dbReference type="Pfam" id="PF01833">
    <property type="entry name" value="TIG"/>
    <property type="match status" value="2"/>
</dbReference>